<feature type="domain" description="PucR C-terminal helix-turn-helix" evidence="1">
    <location>
        <begin position="350"/>
        <end position="407"/>
    </location>
</feature>
<keyword evidence="4" id="KW-1185">Reference proteome</keyword>
<dbReference type="Pfam" id="PF14361">
    <property type="entry name" value="RsbRD_N"/>
    <property type="match status" value="1"/>
</dbReference>
<comment type="caution">
    <text evidence="3">The sequence shown here is derived from an EMBL/GenBank/DDBJ whole genome shotgun (WGS) entry which is preliminary data.</text>
</comment>
<dbReference type="InterPro" id="IPR042070">
    <property type="entry name" value="PucR_C-HTH_sf"/>
</dbReference>
<evidence type="ECO:0000313" key="3">
    <source>
        <dbReference type="EMBL" id="MFD1815872.1"/>
    </source>
</evidence>
<dbReference type="EMBL" id="JBHUFB010000022">
    <property type="protein sequence ID" value="MFD1815872.1"/>
    <property type="molecule type" value="Genomic_DNA"/>
</dbReference>
<dbReference type="InterPro" id="IPR025751">
    <property type="entry name" value="RsbRD_N_dom"/>
</dbReference>
<reference evidence="4" key="1">
    <citation type="journal article" date="2019" name="Int. J. Syst. Evol. Microbiol.">
        <title>The Global Catalogue of Microorganisms (GCM) 10K type strain sequencing project: providing services to taxonomists for standard genome sequencing and annotation.</title>
        <authorList>
            <consortium name="The Broad Institute Genomics Platform"/>
            <consortium name="The Broad Institute Genome Sequencing Center for Infectious Disease"/>
            <person name="Wu L."/>
            <person name="Ma J."/>
        </authorList>
    </citation>
    <scope>NUCLEOTIDE SEQUENCE [LARGE SCALE GENOMIC DNA]</scope>
    <source>
        <strain evidence="4">DT72</strain>
    </source>
</reference>
<feature type="domain" description="RsbT co-antagonist protein RsbRD N-terminal" evidence="2">
    <location>
        <begin position="22"/>
        <end position="160"/>
    </location>
</feature>
<dbReference type="Proteomes" id="UP001597286">
    <property type="component" value="Unassembled WGS sequence"/>
</dbReference>
<accession>A0ABW4PBH9</accession>
<name>A0ABW4PBH9_9NOCA</name>
<dbReference type="Gene3D" id="1.10.10.2840">
    <property type="entry name" value="PucR C-terminal helix-turn-helix domain"/>
    <property type="match status" value="1"/>
</dbReference>
<protein>
    <submittedName>
        <fullName evidence="3">PucR family transcriptional regulator</fullName>
    </submittedName>
</protein>
<dbReference type="PANTHER" id="PTHR33744:SF1">
    <property type="entry name" value="DNA-BINDING TRANSCRIPTIONAL ACTIVATOR ADER"/>
    <property type="match status" value="1"/>
</dbReference>
<dbReference type="RefSeq" id="WP_378488317.1">
    <property type="nucleotide sequence ID" value="NZ_JBHUFB010000022.1"/>
</dbReference>
<dbReference type="InterPro" id="IPR025736">
    <property type="entry name" value="PucR_C-HTH_dom"/>
</dbReference>
<gene>
    <name evidence="3" type="ORF">ACFSJG_26955</name>
</gene>
<evidence type="ECO:0000259" key="1">
    <source>
        <dbReference type="Pfam" id="PF13556"/>
    </source>
</evidence>
<dbReference type="PANTHER" id="PTHR33744">
    <property type="entry name" value="CARBOHYDRATE DIACID REGULATOR"/>
    <property type="match status" value="1"/>
</dbReference>
<sequence>MNKPIVVGGRPLADQLAQHTHGITAATVETVRTRVAFYRSLPEEAVRGDVTAIIRRNLELFVASLRSLRPPSADELTEVRESARRRAEELVPLAEVLKAYHLGVEHWWTSIGDLARPEDTADVARAGTLLHAHLLAATTAVLAGYGSDRALPGEDDSARRALFLALTSGADPTAAAQRAGTDLPRLYWVVSIHVDPHPDERSADVDVVVAERRKVRRLQRELDNLGRDEALSVLSSSGGGVLIPILAAEPGPDDWQDNTQYAQLSRNLQDMERTIGAAVVAAVTVAAPVDVPQAYVHAQEILDVARRYGHSSGTVGLRDVALEYQLTRPTSASPVLAALLSPLDAHPGVLETLEAYLDAGCDRAAVADALHVHPNTVVYRLRKVAALTGLDVSSAPDVVRLVAALAARRSGFARGAR</sequence>
<evidence type="ECO:0000313" key="4">
    <source>
        <dbReference type="Proteomes" id="UP001597286"/>
    </source>
</evidence>
<evidence type="ECO:0000259" key="2">
    <source>
        <dbReference type="Pfam" id="PF14361"/>
    </source>
</evidence>
<dbReference type="Pfam" id="PF13556">
    <property type="entry name" value="HTH_30"/>
    <property type="match status" value="1"/>
</dbReference>
<dbReference type="InterPro" id="IPR051448">
    <property type="entry name" value="CdaR-like_regulators"/>
</dbReference>
<proteinExistence type="predicted"/>
<organism evidence="3 4">
    <name type="scientific">Rhodococcus gannanensis</name>
    <dbReference type="NCBI Taxonomy" id="1960308"/>
    <lineage>
        <taxon>Bacteria</taxon>
        <taxon>Bacillati</taxon>
        <taxon>Actinomycetota</taxon>
        <taxon>Actinomycetes</taxon>
        <taxon>Mycobacteriales</taxon>
        <taxon>Nocardiaceae</taxon>
        <taxon>Rhodococcus</taxon>
    </lineage>
</organism>